<dbReference type="GO" id="GO:0016075">
    <property type="term" value="P:rRNA catabolic process"/>
    <property type="evidence" value="ECO:0007669"/>
    <property type="project" value="TreeGrafter"/>
</dbReference>
<organism evidence="1 2">
    <name type="scientific">Capsulimonas corticalis</name>
    <dbReference type="NCBI Taxonomy" id="2219043"/>
    <lineage>
        <taxon>Bacteria</taxon>
        <taxon>Bacillati</taxon>
        <taxon>Armatimonadota</taxon>
        <taxon>Armatimonadia</taxon>
        <taxon>Capsulimonadales</taxon>
        <taxon>Capsulimonadaceae</taxon>
        <taxon>Capsulimonas</taxon>
    </lineage>
</organism>
<dbReference type="InterPro" id="IPR002716">
    <property type="entry name" value="PIN_dom"/>
</dbReference>
<dbReference type="InterPro" id="IPR039018">
    <property type="entry name" value="VapC20-like"/>
</dbReference>
<dbReference type="EMBL" id="AP025739">
    <property type="protein sequence ID" value="BDI32425.1"/>
    <property type="molecule type" value="Genomic_DNA"/>
</dbReference>
<dbReference type="Pfam" id="PF01850">
    <property type="entry name" value="PIN"/>
    <property type="match status" value="1"/>
</dbReference>
<dbReference type="PANTHER" id="PTHR42188">
    <property type="entry name" value="23S RRNA-SPECIFIC ENDONUCLEASE VAPC20"/>
    <property type="match status" value="1"/>
</dbReference>
<dbReference type="RefSeq" id="WP_119322217.1">
    <property type="nucleotide sequence ID" value="NZ_AP025739.1"/>
</dbReference>
<dbReference type="SUPFAM" id="SSF88723">
    <property type="entry name" value="PIN domain-like"/>
    <property type="match status" value="1"/>
</dbReference>
<sequence length="143" mass="15853">MATSATLQNKVFLDTSYIIALSTPKDNHHHIALDLRTMIVDANPSLITSQGVLLEIGNSLSKIQHRKIAAVILSALSNDPRIEIVDLTIDLYEAALLLYATRPDKEWGLTDCLSFTIMEQRGIHQALTADEHITQAGYQALMR</sequence>
<dbReference type="Proteomes" id="UP000287394">
    <property type="component" value="Chromosome"/>
</dbReference>
<proteinExistence type="predicted"/>
<dbReference type="AlphaFoldDB" id="A0A402CX26"/>
<reference evidence="1 2" key="1">
    <citation type="journal article" date="2019" name="Int. J. Syst. Evol. Microbiol.">
        <title>Capsulimonas corticalis gen. nov., sp. nov., an aerobic capsulated bacterium, of a novel bacterial order, Capsulimonadales ord. nov., of the class Armatimonadia of the phylum Armatimonadetes.</title>
        <authorList>
            <person name="Li J."/>
            <person name="Kudo C."/>
            <person name="Tonouchi A."/>
        </authorList>
    </citation>
    <scope>NUCLEOTIDE SEQUENCE [LARGE SCALE GENOMIC DNA]</scope>
    <source>
        <strain evidence="1 2">AX-7</strain>
    </source>
</reference>
<dbReference type="Gene3D" id="3.40.50.1010">
    <property type="entry name" value="5'-nuclease"/>
    <property type="match status" value="1"/>
</dbReference>
<dbReference type="GO" id="GO:0004521">
    <property type="term" value="F:RNA endonuclease activity"/>
    <property type="evidence" value="ECO:0007669"/>
    <property type="project" value="InterPro"/>
</dbReference>
<keyword evidence="2" id="KW-1185">Reference proteome</keyword>
<dbReference type="KEGG" id="ccot:CCAX7_44760"/>
<gene>
    <name evidence="1" type="ORF">CCAX7_44760</name>
</gene>
<evidence type="ECO:0000313" key="1">
    <source>
        <dbReference type="EMBL" id="BDI32425.1"/>
    </source>
</evidence>
<dbReference type="PANTHER" id="PTHR42188:SF1">
    <property type="entry name" value="23S RRNA-SPECIFIC ENDONUCLEASE VAPC20"/>
    <property type="match status" value="1"/>
</dbReference>
<dbReference type="OrthoDB" id="164456at2"/>
<accession>A0A402CX26</accession>
<evidence type="ECO:0000313" key="2">
    <source>
        <dbReference type="Proteomes" id="UP000287394"/>
    </source>
</evidence>
<dbReference type="InterPro" id="IPR029060">
    <property type="entry name" value="PIN-like_dom_sf"/>
</dbReference>
<protein>
    <submittedName>
        <fullName evidence="1">Uncharacterized protein</fullName>
    </submittedName>
</protein>
<name>A0A402CX26_9BACT</name>